<evidence type="ECO:0000313" key="1">
    <source>
        <dbReference type="EMBL" id="MBK1866602.1"/>
    </source>
</evidence>
<sequence length="935" mass="100373">MFDDFFGLLILVLVVIFFTPLILSIVAMSRTGDLRRRLMLLETKLAQYQTDGVQPQPAAAEAAALETLAPEAEVAETPAAEPAEAAARPGRVWAQASKSQDQPDEKLETEAGPEVVEPAEAAAAAAPPPPQPPPPAAPRAGIEERLTSRWLVWVGAIALALAGIFLVKYSIENALLTPAMRISAGLVLGVALILAGEWLRRRSGDQQIAALKPDYVPGALVSAGLFICFASIYAAYALVDLLGPTATFIGLAAVALVAFVLAALHSPIVAIIGLLAGFATPALVSSNDPSAGILFAYLAFIAAAAYAVVIYRGWGWLAYGATIGGLLWTGIWITGPMQAGDLMIIAAFLAVLSAAAVWLALRLTPDDAPSIWDGAHHPDGPEFNGWLAVTGAVGLFAFAAFLFQAPMVNLMLAVAGAVALAFAGRRFERFDGFIAHASALLFLVLAAWQPEGILGQFLYDIDAGITAPDGALFAPVAKSFVLSHLFAAALITGLGYFLLRGSRRPFIWAGISLLGALLILAMAYARSRFFTTDLLWTITATLSAAIAVALAGMLNKLREDRPYRLALGFYAAAAIAGVSFAFAFVFREAWLTVALALQLPALAWLEKSLDLKELRKLALVVASVILVRLALNPYVLSYETNHALGTQWILYGYGIPALAFFAAAWMFRQRFTDLTVTVLESGAFVFALLLVALEIRIFTEGRIAAENVNLFELALHTLVWLGAGWWRLRAYAAAGRAIDKWWAGILIVLGLLGVVFGQLFLLNPVVTYDSVGATPILNTLIVAYLAPALLVGLIAWSLPDLPQLKQLRTPLSALALILVLTWVTLETKRFFQGQLLDFWALSDAEYYAYSVVWLISSFILLGLGMWRGVPWLRHGALAILILTVCKVFLSDMAALGGLYRVFSFLGLGLCLVLIGYLYQRFVFTGRKAEDKPAGG</sequence>
<proteinExistence type="predicted"/>
<name>A0ACC5R1V9_9HYPH</name>
<dbReference type="Proteomes" id="UP000616151">
    <property type="component" value="Unassembled WGS sequence"/>
</dbReference>
<evidence type="ECO:0000313" key="2">
    <source>
        <dbReference type="Proteomes" id="UP000616151"/>
    </source>
</evidence>
<protein>
    <submittedName>
        <fullName evidence="1">DUF2339 domain-containing protein</fullName>
    </submittedName>
</protein>
<accession>A0ACC5R1V9</accession>
<comment type="caution">
    <text evidence="1">The sequence shown here is derived from an EMBL/GenBank/DDBJ whole genome shotgun (WGS) entry which is preliminary data.</text>
</comment>
<organism evidence="1 2">
    <name type="scientific">Taklimakanibacter albus</name>
    <dbReference type="NCBI Taxonomy" id="2800327"/>
    <lineage>
        <taxon>Bacteria</taxon>
        <taxon>Pseudomonadati</taxon>
        <taxon>Pseudomonadota</taxon>
        <taxon>Alphaproteobacteria</taxon>
        <taxon>Hyphomicrobiales</taxon>
        <taxon>Aestuariivirgaceae</taxon>
        <taxon>Taklimakanibacter</taxon>
    </lineage>
</organism>
<dbReference type="EMBL" id="JAENHL010000006">
    <property type="protein sequence ID" value="MBK1866602.1"/>
    <property type="molecule type" value="Genomic_DNA"/>
</dbReference>
<reference evidence="1" key="1">
    <citation type="submission" date="2021-01" db="EMBL/GenBank/DDBJ databases">
        <authorList>
            <person name="Sun Q."/>
        </authorList>
    </citation>
    <scope>NUCLEOTIDE SEQUENCE</scope>
    <source>
        <strain evidence="1">YIM B02566</strain>
    </source>
</reference>
<gene>
    <name evidence="1" type="ORF">JHL16_09580</name>
</gene>
<keyword evidence="2" id="KW-1185">Reference proteome</keyword>